<keyword evidence="2 5" id="KW-0547">Nucleotide-binding</keyword>
<evidence type="ECO:0000313" key="9">
    <source>
        <dbReference type="EMBL" id="PIP61958.1"/>
    </source>
</evidence>
<accession>A0A2H0BYC4</accession>
<keyword evidence="4" id="KW-0238">DNA-binding</keyword>
<dbReference type="Gene3D" id="1.10.10.10">
    <property type="entry name" value="Winged helix-like DNA-binding domain superfamily/Winged helix DNA-binding domain"/>
    <property type="match status" value="1"/>
</dbReference>
<feature type="transmembrane region" description="Helical" evidence="7">
    <location>
        <begin position="61"/>
        <end position="81"/>
    </location>
</feature>
<dbReference type="Gene3D" id="3.30.980.40">
    <property type="match status" value="1"/>
</dbReference>
<dbReference type="InterPro" id="IPR036390">
    <property type="entry name" value="WH_DNA-bd_sf"/>
</dbReference>
<dbReference type="Pfam" id="PF09397">
    <property type="entry name" value="FtsK_gamma"/>
    <property type="match status" value="1"/>
</dbReference>
<dbReference type="SMART" id="SM00843">
    <property type="entry name" value="Ftsk_gamma"/>
    <property type="match status" value="1"/>
</dbReference>
<dbReference type="EMBL" id="PCTA01000009">
    <property type="protein sequence ID" value="PIP61958.1"/>
    <property type="molecule type" value="Genomic_DNA"/>
</dbReference>
<dbReference type="PROSITE" id="PS50901">
    <property type="entry name" value="FTSK"/>
    <property type="match status" value="1"/>
</dbReference>
<feature type="domain" description="FtsK" evidence="8">
    <location>
        <begin position="394"/>
        <end position="581"/>
    </location>
</feature>
<dbReference type="AlphaFoldDB" id="A0A2H0BYC4"/>
<evidence type="ECO:0000256" key="3">
    <source>
        <dbReference type="ARBA" id="ARBA00022840"/>
    </source>
</evidence>
<keyword evidence="7" id="KW-0472">Membrane</keyword>
<reference evidence="9 10" key="1">
    <citation type="submission" date="2017-09" db="EMBL/GenBank/DDBJ databases">
        <title>Depth-based differentiation of microbial function through sediment-hosted aquifers and enrichment of novel symbionts in the deep terrestrial subsurface.</title>
        <authorList>
            <person name="Probst A.J."/>
            <person name="Ladd B."/>
            <person name="Jarett J.K."/>
            <person name="Geller-Mcgrath D.E."/>
            <person name="Sieber C.M."/>
            <person name="Emerson J.B."/>
            <person name="Anantharaman K."/>
            <person name="Thomas B.C."/>
            <person name="Malmstrom R."/>
            <person name="Stieglmeier M."/>
            <person name="Klingl A."/>
            <person name="Woyke T."/>
            <person name="Ryan C.M."/>
            <person name="Banfield J.F."/>
        </authorList>
    </citation>
    <scope>NUCLEOTIDE SEQUENCE [LARGE SCALE GENOMIC DNA]</scope>
    <source>
        <strain evidence="9">CG22_combo_CG10-13_8_21_14_all_38_20</strain>
    </source>
</reference>
<dbReference type="Pfam" id="PF17854">
    <property type="entry name" value="FtsK_alpha"/>
    <property type="match status" value="1"/>
</dbReference>
<dbReference type="InterPro" id="IPR002543">
    <property type="entry name" value="FtsK_dom"/>
</dbReference>
<dbReference type="PANTHER" id="PTHR22683:SF41">
    <property type="entry name" value="DNA TRANSLOCASE FTSK"/>
    <property type="match status" value="1"/>
</dbReference>
<dbReference type="Pfam" id="PF01580">
    <property type="entry name" value="FtsK_SpoIIIE"/>
    <property type="match status" value="1"/>
</dbReference>
<dbReference type="InterPro" id="IPR050206">
    <property type="entry name" value="FtsK/SpoIIIE/SftA"/>
</dbReference>
<dbReference type="GO" id="GO:0005524">
    <property type="term" value="F:ATP binding"/>
    <property type="evidence" value="ECO:0007669"/>
    <property type="project" value="UniProtKB-UniRule"/>
</dbReference>
<organism evidence="9 10">
    <name type="scientific">Candidatus Roizmanbacteria bacterium CG22_combo_CG10-13_8_21_14_all_38_20</name>
    <dbReference type="NCBI Taxonomy" id="1974862"/>
    <lineage>
        <taxon>Bacteria</taxon>
        <taxon>Candidatus Roizmaniibacteriota</taxon>
    </lineage>
</organism>
<evidence type="ECO:0000256" key="6">
    <source>
        <dbReference type="SAM" id="MobiDB-lite"/>
    </source>
</evidence>
<dbReference type="InterPro" id="IPR003593">
    <property type="entry name" value="AAA+_ATPase"/>
</dbReference>
<dbReference type="Proteomes" id="UP000231246">
    <property type="component" value="Unassembled WGS sequence"/>
</dbReference>
<dbReference type="InterPro" id="IPR041027">
    <property type="entry name" value="FtsK_alpha"/>
</dbReference>
<evidence type="ECO:0000256" key="4">
    <source>
        <dbReference type="ARBA" id="ARBA00023125"/>
    </source>
</evidence>
<feature type="transmembrane region" description="Helical" evidence="7">
    <location>
        <begin position="120"/>
        <end position="145"/>
    </location>
</feature>
<evidence type="ECO:0000256" key="7">
    <source>
        <dbReference type="SAM" id="Phobius"/>
    </source>
</evidence>
<dbReference type="Gene3D" id="3.40.50.300">
    <property type="entry name" value="P-loop containing nucleotide triphosphate hydrolases"/>
    <property type="match status" value="1"/>
</dbReference>
<name>A0A2H0BYC4_9BACT</name>
<evidence type="ECO:0000256" key="1">
    <source>
        <dbReference type="ARBA" id="ARBA00006474"/>
    </source>
</evidence>
<feature type="binding site" evidence="5">
    <location>
        <begin position="411"/>
        <end position="418"/>
    </location>
    <ligand>
        <name>ATP</name>
        <dbReference type="ChEBI" id="CHEBI:30616"/>
    </ligand>
</feature>
<comment type="caution">
    <text evidence="9">The sequence shown here is derived from an EMBL/GenBank/DDBJ whole genome shotgun (WGS) entry which is preliminary data.</text>
</comment>
<comment type="similarity">
    <text evidence="1">Belongs to the FtsK/SpoIIIE/SftA family.</text>
</comment>
<dbReference type="SUPFAM" id="SSF52540">
    <property type="entry name" value="P-loop containing nucleoside triphosphate hydrolases"/>
    <property type="match status" value="1"/>
</dbReference>
<keyword evidence="7" id="KW-1133">Transmembrane helix</keyword>
<protein>
    <submittedName>
        <fullName evidence="9">DNA translocase FtsK</fullName>
    </submittedName>
</protein>
<dbReference type="SUPFAM" id="SSF46785">
    <property type="entry name" value="Winged helix' DNA-binding domain"/>
    <property type="match status" value="1"/>
</dbReference>
<dbReference type="SMART" id="SM00382">
    <property type="entry name" value="AAA"/>
    <property type="match status" value="1"/>
</dbReference>
<dbReference type="InterPro" id="IPR018541">
    <property type="entry name" value="Ftsk_gamma"/>
</dbReference>
<keyword evidence="7" id="KW-0812">Transmembrane</keyword>
<dbReference type="InterPro" id="IPR027417">
    <property type="entry name" value="P-loop_NTPase"/>
</dbReference>
<feature type="region of interest" description="Disordered" evidence="6">
    <location>
        <begin position="194"/>
        <end position="238"/>
    </location>
</feature>
<evidence type="ECO:0000256" key="2">
    <source>
        <dbReference type="ARBA" id="ARBA00022741"/>
    </source>
</evidence>
<proteinExistence type="inferred from homology"/>
<dbReference type="GO" id="GO:0003677">
    <property type="term" value="F:DNA binding"/>
    <property type="evidence" value="ECO:0007669"/>
    <property type="project" value="UniProtKB-KW"/>
</dbReference>
<evidence type="ECO:0000256" key="5">
    <source>
        <dbReference type="PROSITE-ProRule" id="PRU00289"/>
    </source>
</evidence>
<dbReference type="PANTHER" id="PTHR22683">
    <property type="entry name" value="SPORULATION PROTEIN RELATED"/>
    <property type="match status" value="1"/>
</dbReference>
<dbReference type="InterPro" id="IPR036388">
    <property type="entry name" value="WH-like_DNA-bd_sf"/>
</dbReference>
<evidence type="ECO:0000313" key="10">
    <source>
        <dbReference type="Proteomes" id="UP000231246"/>
    </source>
</evidence>
<gene>
    <name evidence="9" type="ORF">COW99_00995</name>
</gene>
<evidence type="ECO:0000259" key="8">
    <source>
        <dbReference type="PROSITE" id="PS50901"/>
    </source>
</evidence>
<sequence length="732" mass="79891">MVHRKRKKYRRRKKLLNFKPKQDTIYTLIAIGLFAVAGIIFFSLRDNSSPLEVVRTTIVEYIGWGIILAPVILISIGLLLLKLKFSLTRPNVTMGLILTSISIISLTKAGRIGADVFVNISSFISTIGAFFLLLLFTIAGLMILFNTSLDKVIIVAVDALDYLKKLFGAGFFFDIKNVFEEKTPAFDSAVPSLKIKGGNDDTNSSEKESQPIPETLEPSQSPTIPRTIPIDPQNSSNNGSISTVSAIVNTPEAIAKKWNYPPLNLLEDMKTPKADSGNVKENADIIERTLESFGIKAKVTEVNIGPAVTQYALNIAMGTKLSKITSLSNDLALALSAPTGQIRIEAPIPGRNLVGIEVPNLTLQFVTLKKMLSDKVMHNSKSKLTVALGLNVAGEAMTVDIAKMPHVLIAGTTGAGKSVLLNAWITSILYRTTPAEVRLILIDPKRVELTSYNGMPHLLTEPIVEPKEIITSLRWSVGEMERRYKIFAQVGARNIESYNEHAGYQAMPYIVIIIDELADLMSFAASEVEDSITRIAQMARATGIHLIIATQRPSVDVITGLMKANIPCRISFSVSSSIDSRVILDSVGAEKLLGKGDMLYIPPDQAKPTRIQGVFVSDQEVKHLTTFLRSVETPIEYTNEVVENADKVRSDGVVMKAAGSNNDPLFNDAFQLVCSADKASASLLQRKLSIGYARAARILDQLHDAGIVGAAEGSKPREVLVRNPDLVNDQNI</sequence>
<feature type="transmembrane region" description="Helical" evidence="7">
    <location>
        <begin position="21"/>
        <end position="41"/>
    </location>
</feature>
<keyword evidence="3 5" id="KW-0067">ATP-binding</keyword>